<feature type="signal peptide" evidence="1">
    <location>
        <begin position="1"/>
        <end position="28"/>
    </location>
</feature>
<dbReference type="SUPFAM" id="SSF51110">
    <property type="entry name" value="alpha-D-mannose-specific plant lectins"/>
    <property type="match status" value="1"/>
</dbReference>
<proteinExistence type="predicted"/>
<organism evidence="2 3">
    <name type="scientific">Amycolatopsis vancoresmycina DSM 44592</name>
    <dbReference type="NCBI Taxonomy" id="1292037"/>
    <lineage>
        <taxon>Bacteria</taxon>
        <taxon>Bacillati</taxon>
        <taxon>Actinomycetota</taxon>
        <taxon>Actinomycetes</taxon>
        <taxon>Pseudonocardiales</taxon>
        <taxon>Pseudonocardiaceae</taxon>
        <taxon>Amycolatopsis</taxon>
    </lineage>
</organism>
<keyword evidence="1" id="KW-0732">Signal</keyword>
<feature type="chain" id="PRO_5004350664" evidence="1">
    <location>
        <begin position="29"/>
        <end position="142"/>
    </location>
</feature>
<comment type="caution">
    <text evidence="2">The sequence shown here is derived from an EMBL/GenBank/DDBJ whole genome shotgun (WGS) entry which is preliminary data.</text>
</comment>
<protein>
    <submittedName>
        <fullName evidence="2">Uncharacterized protein</fullName>
    </submittedName>
</protein>
<dbReference type="eggNOG" id="ENOG50324HX">
    <property type="taxonomic scope" value="Bacteria"/>
</dbReference>
<dbReference type="Gene3D" id="2.90.10.10">
    <property type="entry name" value="Bulb-type lectin domain"/>
    <property type="match status" value="1"/>
</dbReference>
<evidence type="ECO:0000256" key="1">
    <source>
        <dbReference type="SAM" id="SignalP"/>
    </source>
</evidence>
<name>R1II00_9PSEU</name>
<dbReference type="EMBL" id="AOUO01000030">
    <property type="protein sequence ID" value="EOD70039.1"/>
    <property type="molecule type" value="Genomic_DNA"/>
</dbReference>
<dbReference type="AlphaFoldDB" id="R1II00"/>
<dbReference type="InterPro" id="IPR036426">
    <property type="entry name" value="Bulb-type_lectin_dom_sf"/>
</dbReference>
<evidence type="ECO:0000313" key="2">
    <source>
        <dbReference type="EMBL" id="EOD70039.1"/>
    </source>
</evidence>
<gene>
    <name evidence="2" type="ORF">H480_03036</name>
</gene>
<evidence type="ECO:0000313" key="3">
    <source>
        <dbReference type="Proteomes" id="UP000014139"/>
    </source>
</evidence>
<keyword evidence="3" id="KW-1185">Reference proteome</keyword>
<accession>R1II00</accession>
<sequence>MFKRRLFVALGIAGVVGATVLNPAAAQAASLTCIGTSFAGTLGTDQSICNGNHYVTMQTNGDLVLREGPSGRACYASGTRGANAAATFNQNIVGTPYVDIVSPSQGRIGRIMGAHRTPHLATNASVNSRGEFWIGYKKIGYC</sequence>
<dbReference type="Proteomes" id="UP000014139">
    <property type="component" value="Unassembled WGS sequence"/>
</dbReference>
<dbReference type="PATRIC" id="fig|1292037.4.peg.600"/>
<reference evidence="2 3" key="1">
    <citation type="submission" date="2013-02" db="EMBL/GenBank/DDBJ databases">
        <title>Draft genome sequence of Amycolatopsis vancoresmycina strain DSM 44592T.</title>
        <authorList>
            <person name="Kumar S."/>
            <person name="Kaur N."/>
            <person name="Kaur C."/>
            <person name="Raghava G.P.S."/>
            <person name="Mayilraj S."/>
        </authorList>
    </citation>
    <scope>NUCLEOTIDE SEQUENCE [LARGE SCALE GENOMIC DNA]</scope>
    <source>
        <strain evidence="2 3">DSM 44592</strain>
    </source>
</reference>